<gene>
    <name evidence="3" type="ORF">ATK30_7801</name>
    <name evidence="2" type="ORF">H5411_05945</name>
</gene>
<feature type="transmembrane region" description="Helical" evidence="1">
    <location>
        <begin position="75"/>
        <end position="95"/>
    </location>
</feature>
<keyword evidence="1" id="KW-0812">Transmembrane</keyword>
<accession>A0A8E2AZL7</accession>
<dbReference type="Pfam" id="PF14325">
    <property type="entry name" value="DUF4383"/>
    <property type="match status" value="1"/>
</dbReference>
<keyword evidence="1" id="KW-1133">Transmembrane helix</keyword>
<dbReference type="EMBL" id="JACJHR010000005">
    <property type="protein sequence ID" value="MBB2498676.1"/>
    <property type="molecule type" value="Genomic_DNA"/>
</dbReference>
<accession>A0A2N3WSI9</accession>
<feature type="transmembrane region" description="Helical" evidence="1">
    <location>
        <begin position="44"/>
        <end position="68"/>
    </location>
</feature>
<reference evidence="3 4" key="1">
    <citation type="submission" date="2017-12" db="EMBL/GenBank/DDBJ databases">
        <title>Sequencing the genomes of 1000 Actinobacteria strains.</title>
        <authorList>
            <person name="Klenk H.-P."/>
        </authorList>
    </citation>
    <scope>NUCLEOTIDE SEQUENCE [LARGE SCALE GENOMIC DNA]</scope>
    <source>
        <strain evidence="3 4">DSM 45165</strain>
    </source>
</reference>
<evidence type="ECO:0000313" key="5">
    <source>
        <dbReference type="Proteomes" id="UP000550260"/>
    </source>
</evidence>
<sequence>MPTVTTRSWARPVVAVLGLVYLVLGVAGFFVPETAHGGHDTSRVVWLFSSSTVLNIVHTALGLLGLLAARKLSGAVAYCWVLFVAFTGLTAYGILATAFSTARDDPVNLNWADNWLHGLTALVALVVALSGSTAREERA</sequence>
<protein>
    <submittedName>
        <fullName evidence="2">DUF4383 domain-containing protein</fullName>
    </submittedName>
    <submittedName>
        <fullName evidence="3">Uncharacterized protein DUF4383</fullName>
    </submittedName>
</protein>
<comment type="caution">
    <text evidence="3">The sequence shown here is derived from an EMBL/GenBank/DDBJ whole genome shotgun (WGS) entry which is preliminary data.</text>
</comment>
<evidence type="ECO:0000313" key="4">
    <source>
        <dbReference type="Proteomes" id="UP000233750"/>
    </source>
</evidence>
<reference evidence="2 5" key="2">
    <citation type="submission" date="2020-08" db="EMBL/GenBank/DDBJ databases">
        <title>Amycolatopsis echigonensis JCM 21831.</title>
        <authorList>
            <person name="Tedsree N."/>
            <person name="Kuncharoen N."/>
            <person name="Likhitwitayawuid K."/>
            <person name="Tanasupawat S."/>
        </authorList>
    </citation>
    <scope>NUCLEOTIDE SEQUENCE [LARGE SCALE GENOMIC DNA]</scope>
    <source>
        <strain evidence="2 5">JCM 21831</strain>
    </source>
</reference>
<evidence type="ECO:0000313" key="3">
    <source>
        <dbReference type="EMBL" id="PKV96838.1"/>
    </source>
</evidence>
<dbReference type="RefSeq" id="WP_101439638.1">
    <property type="nucleotide sequence ID" value="NZ_JACJHR010000005.1"/>
</dbReference>
<organism evidence="3 4">
    <name type="scientific">Amycolatopsis echigonensis</name>
    <dbReference type="NCBI Taxonomy" id="2576905"/>
    <lineage>
        <taxon>Bacteria</taxon>
        <taxon>Bacillati</taxon>
        <taxon>Actinomycetota</taxon>
        <taxon>Actinomycetes</taxon>
        <taxon>Pseudonocardiales</taxon>
        <taxon>Pseudonocardiaceae</taxon>
        <taxon>Amycolatopsis</taxon>
    </lineage>
</organism>
<keyword evidence="1" id="KW-0472">Membrane</keyword>
<feature type="transmembrane region" description="Helical" evidence="1">
    <location>
        <begin position="12"/>
        <end position="32"/>
    </location>
</feature>
<dbReference type="OrthoDB" id="3625230at2"/>
<dbReference type="EMBL" id="PJMY01000003">
    <property type="protein sequence ID" value="PKV96838.1"/>
    <property type="molecule type" value="Genomic_DNA"/>
</dbReference>
<dbReference type="AlphaFoldDB" id="A0A2N3WSI9"/>
<dbReference type="Proteomes" id="UP000233750">
    <property type="component" value="Unassembled WGS sequence"/>
</dbReference>
<evidence type="ECO:0000256" key="1">
    <source>
        <dbReference type="SAM" id="Phobius"/>
    </source>
</evidence>
<proteinExistence type="predicted"/>
<name>A0A2N3WSI9_9PSEU</name>
<keyword evidence="4" id="KW-1185">Reference proteome</keyword>
<feature type="transmembrane region" description="Helical" evidence="1">
    <location>
        <begin position="115"/>
        <end position="134"/>
    </location>
</feature>
<dbReference type="Proteomes" id="UP000550260">
    <property type="component" value="Unassembled WGS sequence"/>
</dbReference>
<evidence type="ECO:0000313" key="2">
    <source>
        <dbReference type="EMBL" id="MBB2498676.1"/>
    </source>
</evidence>